<dbReference type="SUPFAM" id="SSF56935">
    <property type="entry name" value="Porins"/>
    <property type="match status" value="1"/>
</dbReference>
<gene>
    <name evidence="2" type="ORF">EJ73_01542</name>
</gene>
<evidence type="ECO:0000313" key="2">
    <source>
        <dbReference type="EMBL" id="PXX21760.1"/>
    </source>
</evidence>
<protein>
    <submittedName>
        <fullName evidence="2">Uncharacterized protein</fullName>
    </submittedName>
</protein>
<evidence type="ECO:0000313" key="3">
    <source>
        <dbReference type="Proteomes" id="UP000248314"/>
    </source>
</evidence>
<dbReference type="AlphaFoldDB" id="A0A318HYI7"/>
<dbReference type="EMBL" id="QJJX01000016">
    <property type="protein sequence ID" value="PXX21760.1"/>
    <property type="molecule type" value="Genomic_DNA"/>
</dbReference>
<dbReference type="Proteomes" id="UP000248314">
    <property type="component" value="Unassembled WGS sequence"/>
</dbReference>
<reference evidence="2 3" key="1">
    <citation type="submission" date="2018-05" db="EMBL/GenBank/DDBJ databases">
        <title>Genomic Encyclopedia of Type Strains, Phase I: the one thousand microbial genomes (KMG-I) project.</title>
        <authorList>
            <person name="Kyrpides N."/>
        </authorList>
    </citation>
    <scope>NUCLEOTIDE SEQUENCE [LARGE SCALE GENOMIC DNA]</scope>
    <source>
        <strain evidence="2 3">DSM 15611</strain>
    </source>
</reference>
<comment type="caution">
    <text evidence="2">The sequence shown here is derived from an EMBL/GenBank/DDBJ whole genome shotgun (WGS) entry which is preliminary data.</text>
</comment>
<dbReference type="STRING" id="1122991.GCA_000613445_02961"/>
<name>A0A318HYI7_9BACT</name>
<accession>A0A318HYI7</accession>
<organism evidence="2 3">
    <name type="scientific">Hoylesella shahii DSM 15611 = JCM 12083</name>
    <dbReference type="NCBI Taxonomy" id="1122991"/>
    <lineage>
        <taxon>Bacteria</taxon>
        <taxon>Pseudomonadati</taxon>
        <taxon>Bacteroidota</taxon>
        <taxon>Bacteroidia</taxon>
        <taxon>Bacteroidales</taxon>
        <taxon>Prevotellaceae</taxon>
        <taxon>Hoylesella</taxon>
    </lineage>
</organism>
<feature type="region of interest" description="Disordered" evidence="1">
    <location>
        <begin position="1"/>
        <end position="20"/>
    </location>
</feature>
<evidence type="ECO:0000256" key="1">
    <source>
        <dbReference type="SAM" id="MobiDB-lite"/>
    </source>
</evidence>
<proteinExistence type="predicted"/>
<sequence length="230" mass="25457">MNAAFAQNERGHDTKRKTNKAVVVEQKRVDSLAIDSLQRSAVPIVGAEPAVDLPLPLPSLTMGGQVEPLGYRPWFWASSQRWDLHPGLNLNVGASVFAQFGKNAPRGAGFMQNISAMYAQPLGKKFTVAAGGYFNNVLWGGDNYRNAGLQAVVGYRFNDQWEGYLYGQKSLVKNKLMPYLLHDMQALGDRIGATVKYNVNPYLSVQVSLEQVWGPNMPRGYYDSFSPMGH</sequence>
<keyword evidence="3" id="KW-1185">Reference proteome</keyword>